<name>A0A4P7BJU2_9BURK</name>
<dbReference type="Proteomes" id="UP000619512">
    <property type="component" value="Unassembled WGS sequence"/>
</dbReference>
<reference evidence="2" key="3">
    <citation type="submission" date="2022-12" db="EMBL/GenBank/DDBJ databases">
        <authorList>
            <person name="Sun Q."/>
            <person name="Kim S."/>
        </authorList>
    </citation>
    <scope>NUCLEOTIDE SEQUENCE</scope>
    <source>
        <strain evidence="2">KCTC 12344</strain>
    </source>
</reference>
<evidence type="ECO:0000313" key="5">
    <source>
        <dbReference type="Proteomes" id="UP000619512"/>
    </source>
</evidence>
<accession>A0A4P7BJU2</accession>
<dbReference type="AlphaFoldDB" id="A0A4P7BJU2"/>
<reference evidence="2" key="1">
    <citation type="journal article" date="2014" name="Int. J. Syst. Evol. Microbiol.">
        <title>Complete genome sequence of Corynebacterium casei LMG S-19264T (=DSM 44701T), isolated from a smear-ripened cheese.</title>
        <authorList>
            <consortium name="US DOE Joint Genome Institute (JGI-PGF)"/>
            <person name="Walter F."/>
            <person name="Albersmeier A."/>
            <person name="Kalinowski J."/>
            <person name="Ruckert C."/>
        </authorList>
    </citation>
    <scope>NUCLEOTIDE SEQUENCE</scope>
    <source>
        <strain evidence="2">KCTC 12344</strain>
    </source>
</reference>
<dbReference type="RefSeq" id="WP_134387138.1">
    <property type="nucleotide sequence ID" value="NZ_BMWW01000002.1"/>
</dbReference>
<protein>
    <submittedName>
        <fullName evidence="2">Uncharacterized protein</fullName>
    </submittedName>
</protein>
<keyword evidence="4" id="KW-1185">Reference proteome</keyword>
<organism evidence="2 5">
    <name type="scientific">Pseudoduganella plicata</name>
    <dbReference type="NCBI Taxonomy" id="321984"/>
    <lineage>
        <taxon>Bacteria</taxon>
        <taxon>Pseudomonadati</taxon>
        <taxon>Pseudomonadota</taxon>
        <taxon>Betaproteobacteria</taxon>
        <taxon>Burkholderiales</taxon>
        <taxon>Oxalobacteraceae</taxon>
        <taxon>Telluria group</taxon>
        <taxon>Pseudoduganella</taxon>
    </lineage>
</organism>
<sequence length="66" mass="7003">MTGSGFWLDGCGDVRFALVEEAVELLQQARLVGRDQEGVKPVTGSGFPKTEPVTGFRAKVPGPSII</sequence>
<feature type="region of interest" description="Disordered" evidence="1">
    <location>
        <begin position="39"/>
        <end position="66"/>
    </location>
</feature>
<evidence type="ECO:0000313" key="4">
    <source>
        <dbReference type="Proteomes" id="UP000294359"/>
    </source>
</evidence>
<evidence type="ECO:0000256" key="1">
    <source>
        <dbReference type="SAM" id="MobiDB-lite"/>
    </source>
</evidence>
<gene>
    <name evidence="3" type="ORF">E1742_21340</name>
    <name evidence="2" type="ORF">GCM10007388_13670</name>
</gene>
<evidence type="ECO:0000313" key="2">
    <source>
        <dbReference type="EMBL" id="GGY82083.1"/>
    </source>
</evidence>
<proteinExistence type="predicted"/>
<dbReference type="Proteomes" id="UP000294359">
    <property type="component" value="Chromosome"/>
</dbReference>
<dbReference type="EMBL" id="CP038026">
    <property type="protein sequence ID" value="QBQ38437.1"/>
    <property type="molecule type" value="Genomic_DNA"/>
</dbReference>
<reference evidence="3 4" key="2">
    <citation type="submission" date="2019-03" db="EMBL/GenBank/DDBJ databases">
        <title>Draft Genome Sequences of Six Type Strains of the Genus Massilia.</title>
        <authorList>
            <person name="Miess H."/>
            <person name="Frediansyhah A."/>
            <person name="Gross H."/>
        </authorList>
    </citation>
    <scope>NUCLEOTIDE SEQUENCE [LARGE SCALE GENOMIC DNA]</scope>
    <source>
        <strain evidence="3 4">DSM 17505</strain>
    </source>
</reference>
<dbReference type="EMBL" id="BMWW01000002">
    <property type="protein sequence ID" value="GGY82083.1"/>
    <property type="molecule type" value="Genomic_DNA"/>
</dbReference>
<evidence type="ECO:0000313" key="3">
    <source>
        <dbReference type="EMBL" id="QBQ38437.1"/>
    </source>
</evidence>